<reference evidence="1" key="2">
    <citation type="journal article" date="2015" name="Fish Shellfish Immunol.">
        <title>Early steps in the European eel (Anguilla anguilla)-Vibrio vulnificus interaction in the gills: Role of the RtxA13 toxin.</title>
        <authorList>
            <person name="Callol A."/>
            <person name="Pajuelo D."/>
            <person name="Ebbesson L."/>
            <person name="Teles M."/>
            <person name="MacKenzie S."/>
            <person name="Amaro C."/>
        </authorList>
    </citation>
    <scope>NUCLEOTIDE SEQUENCE</scope>
</reference>
<dbReference type="EMBL" id="GBXM01104938">
    <property type="protein sequence ID" value="JAH03639.1"/>
    <property type="molecule type" value="Transcribed_RNA"/>
</dbReference>
<dbReference type="AlphaFoldDB" id="A0A0E9PGH2"/>
<evidence type="ECO:0000313" key="1">
    <source>
        <dbReference type="EMBL" id="JAH03639.1"/>
    </source>
</evidence>
<protein>
    <submittedName>
        <fullName evidence="1">Uncharacterized protein</fullName>
    </submittedName>
</protein>
<name>A0A0E9PGH2_ANGAN</name>
<accession>A0A0E9PGH2</accession>
<proteinExistence type="predicted"/>
<organism evidence="1">
    <name type="scientific">Anguilla anguilla</name>
    <name type="common">European freshwater eel</name>
    <name type="synonym">Muraena anguilla</name>
    <dbReference type="NCBI Taxonomy" id="7936"/>
    <lineage>
        <taxon>Eukaryota</taxon>
        <taxon>Metazoa</taxon>
        <taxon>Chordata</taxon>
        <taxon>Craniata</taxon>
        <taxon>Vertebrata</taxon>
        <taxon>Euteleostomi</taxon>
        <taxon>Actinopterygii</taxon>
        <taxon>Neopterygii</taxon>
        <taxon>Teleostei</taxon>
        <taxon>Anguilliformes</taxon>
        <taxon>Anguillidae</taxon>
        <taxon>Anguilla</taxon>
    </lineage>
</organism>
<sequence>MAFSLSELSGMRLLNLNETIPVKEKLHKNEIKCQL</sequence>
<reference evidence="1" key="1">
    <citation type="submission" date="2014-11" db="EMBL/GenBank/DDBJ databases">
        <authorList>
            <person name="Amaro Gonzalez C."/>
        </authorList>
    </citation>
    <scope>NUCLEOTIDE SEQUENCE</scope>
</reference>